<dbReference type="AlphaFoldDB" id="A0A433U5L1"/>
<dbReference type="GO" id="GO:0006398">
    <property type="term" value="P:mRNA 3'-end processing by stem-loop binding and cleavage"/>
    <property type="evidence" value="ECO:0007669"/>
    <property type="project" value="TreeGrafter"/>
</dbReference>
<dbReference type="SMART" id="SM00651">
    <property type="entry name" value="Sm"/>
    <property type="match status" value="1"/>
</dbReference>
<dbReference type="Proteomes" id="UP000271974">
    <property type="component" value="Unassembled WGS sequence"/>
</dbReference>
<dbReference type="PROSITE" id="PS52002">
    <property type="entry name" value="SM"/>
    <property type="match status" value="1"/>
</dbReference>
<dbReference type="GO" id="GO:0016604">
    <property type="term" value="C:nuclear body"/>
    <property type="evidence" value="ECO:0007669"/>
    <property type="project" value="TreeGrafter"/>
</dbReference>
<dbReference type="PANTHER" id="PTHR21196:SF1">
    <property type="entry name" value="U7 SNRNA-ASSOCIATED SM-LIKE PROTEIN LSM10"/>
    <property type="match status" value="1"/>
</dbReference>
<dbReference type="PANTHER" id="PTHR21196">
    <property type="entry name" value="U7 SNRNA-ASSOCIATED SM-LIKE PROTEIN LSM10"/>
    <property type="match status" value="1"/>
</dbReference>
<gene>
    <name evidence="2" type="ORF">EGW08_003304</name>
</gene>
<evidence type="ECO:0000313" key="3">
    <source>
        <dbReference type="Proteomes" id="UP000271974"/>
    </source>
</evidence>
<dbReference type="STRING" id="188477.A0A433U5L1"/>
<keyword evidence="3" id="KW-1185">Reference proteome</keyword>
<dbReference type="SUPFAM" id="SSF50182">
    <property type="entry name" value="Sm-like ribonucleoproteins"/>
    <property type="match status" value="1"/>
</dbReference>
<dbReference type="GO" id="GO:0071208">
    <property type="term" value="F:histone pre-mRNA DCP binding"/>
    <property type="evidence" value="ECO:0007669"/>
    <property type="project" value="TreeGrafter"/>
</dbReference>
<proteinExistence type="predicted"/>
<protein>
    <recommendedName>
        <fullName evidence="1">Sm domain-containing protein</fullName>
    </recommendedName>
</protein>
<dbReference type="Gene3D" id="2.30.30.100">
    <property type="match status" value="1"/>
</dbReference>
<sequence length="135" mass="15692">MEASARSKFFFYNTMVCLLKAIEGKKVTVEIRNGVKINGVLVNAEPTMNLDMVDVTLTPIKGMPLNYSKFYVKGRQIRYVVIPDEVDILKAMDWQINKFEYHKAKERTQQRIVFDKRQEMRKKFAAKLARGKGKV</sequence>
<dbReference type="InterPro" id="IPR052840">
    <property type="entry name" value="U7_snRNA_Sm-like"/>
</dbReference>
<dbReference type="InterPro" id="IPR010920">
    <property type="entry name" value="LSM_dom_sf"/>
</dbReference>
<comment type="caution">
    <text evidence="2">The sequence shown here is derived from an EMBL/GenBank/DDBJ whole genome shotgun (WGS) entry which is preliminary data.</text>
</comment>
<evidence type="ECO:0000313" key="2">
    <source>
        <dbReference type="EMBL" id="RUS88968.1"/>
    </source>
</evidence>
<dbReference type="GO" id="GO:0071209">
    <property type="term" value="F:U7 snRNA binding"/>
    <property type="evidence" value="ECO:0007669"/>
    <property type="project" value="TreeGrafter"/>
</dbReference>
<organism evidence="2 3">
    <name type="scientific">Elysia chlorotica</name>
    <name type="common">Eastern emerald elysia</name>
    <name type="synonym">Sea slug</name>
    <dbReference type="NCBI Taxonomy" id="188477"/>
    <lineage>
        <taxon>Eukaryota</taxon>
        <taxon>Metazoa</taxon>
        <taxon>Spiralia</taxon>
        <taxon>Lophotrochozoa</taxon>
        <taxon>Mollusca</taxon>
        <taxon>Gastropoda</taxon>
        <taxon>Heterobranchia</taxon>
        <taxon>Euthyneura</taxon>
        <taxon>Panpulmonata</taxon>
        <taxon>Sacoglossa</taxon>
        <taxon>Placobranchoidea</taxon>
        <taxon>Plakobranchidae</taxon>
        <taxon>Elysia</taxon>
    </lineage>
</organism>
<evidence type="ECO:0000259" key="1">
    <source>
        <dbReference type="PROSITE" id="PS52002"/>
    </source>
</evidence>
<dbReference type="Pfam" id="PF01423">
    <property type="entry name" value="LSM"/>
    <property type="match status" value="1"/>
</dbReference>
<reference evidence="2 3" key="1">
    <citation type="submission" date="2019-01" db="EMBL/GenBank/DDBJ databases">
        <title>A draft genome assembly of the solar-powered sea slug Elysia chlorotica.</title>
        <authorList>
            <person name="Cai H."/>
            <person name="Li Q."/>
            <person name="Fang X."/>
            <person name="Li J."/>
            <person name="Curtis N.E."/>
            <person name="Altenburger A."/>
            <person name="Shibata T."/>
            <person name="Feng M."/>
            <person name="Maeda T."/>
            <person name="Schwartz J.A."/>
            <person name="Shigenobu S."/>
            <person name="Lundholm N."/>
            <person name="Nishiyama T."/>
            <person name="Yang H."/>
            <person name="Hasebe M."/>
            <person name="Li S."/>
            <person name="Pierce S.K."/>
            <person name="Wang J."/>
        </authorList>
    </citation>
    <scope>NUCLEOTIDE SEQUENCE [LARGE SCALE GENOMIC DNA]</scope>
    <source>
        <strain evidence="2">EC2010</strain>
        <tissue evidence="2">Whole organism of an adult</tissue>
    </source>
</reference>
<dbReference type="InterPro" id="IPR001163">
    <property type="entry name" value="Sm_dom_euk/arc"/>
</dbReference>
<dbReference type="EMBL" id="RQTK01000070">
    <property type="protein sequence ID" value="RUS88968.1"/>
    <property type="molecule type" value="Genomic_DNA"/>
</dbReference>
<feature type="domain" description="Sm" evidence="1">
    <location>
        <begin position="14"/>
        <end position="86"/>
    </location>
</feature>
<dbReference type="GO" id="GO:0071254">
    <property type="term" value="C:cytoplasmic U snRNP body"/>
    <property type="evidence" value="ECO:0007669"/>
    <property type="project" value="TreeGrafter"/>
</dbReference>
<name>A0A433U5L1_ELYCH</name>
<dbReference type="OrthoDB" id="10256176at2759"/>
<accession>A0A433U5L1</accession>
<dbReference type="InterPro" id="IPR047575">
    <property type="entry name" value="Sm"/>
</dbReference>